<gene>
    <name evidence="1" type="ORF">BDM02DRAFT_3111734</name>
</gene>
<name>A0ACB6ZLJ7_THEGA</name>
<sequence>MTKSNRSFDQAVFATRFLTLFRFGWGWLIILLAICVTYYSASMARVRRRARDDIQRELLKSRLASEHESAEWLNHFLQRFWVIYEPVLSATVVSTVDQLLSANCPPFLDSLRLTTFTLGNKAFRIDQVRTFPKTEEDIVMMDWAVSFTPNDVSDMTPKEAVKKVNPKIVLSVRLGKGLATTAMPILLEDLSFSGNMRVRMKLMTNFPHVQLVDLTFLEPPIFDYVLKPIGGEHFGFDIGHLPGLSPFIRNTVHSILGPMMYDPHVFTLNLEQILSGIPLDAAIGVLQVVVRSARDIKGGKIGGGTPDPYVSLTLNERAELAKTKYKHDTHNPTWMETKFLLVNSLHESLVLNVVDYNDHRPDTHMGSASFALGILEHDAAQEDISRPILKDGKDRGELRFDVSFYPVISLSKTSEGTVQKLPETNVGIVRLVLHQAKDLDHSKSMSGDLNPFVKVYLGNQSTPTHISNHLRHTNNPVWESATEFLCTDKKTSIITVKVIDDRDFLKDPVVGYMSVRLTDLLRAKEQAGRDWWPLSGCNSGRIRLSTEWKPLDLSLHGVDRYVPPIGVVRLWLKKATDVKNVEAALGGKSDPYVRVLVNNVIEARTEVINNNLNPVWDQIIYVPVHSMKETLFLECMDYQHVTKDRTLGYTELCPNELAIEVDSEEYPYRSTGKKVEAADLKLEKGIFKGQLHYEAEFIPALALKNFKFSTGGNDIQHAISRPNGDASSIANGDGGSISSSDVEAESVPAGITTRGPLGVKSSENHVKEKGSTDTALTADGDFDTHPIIDPPVANEKAGSGKGVVLSKEELMQHQSGIIVFNITTAQLTRKARLEVLLDDAYWPAFTTSMARSRNVTWDYTGEGFIKELDFGRVWLRFNEADEGTRDDIIAEWKEDAKKFLQEAMNGTVKRTLFDSDGKSMGTVELEARYIPVPIKLEPRESINNQGVLQVQLLNGGDIIGADRSGKSDPFVVFTLNGQKVFKSQTKKKTLSPEWNETFAAMIPSRVAADFHLEVFDWNQIEQAKSLGIAKINLEEIEPFQGVEKTLPLSLEKHGEKGWVRVHLNFQPEIIVKSRSKTSTFSTAGRAMTQVGSLPLQAGKGVFHGVTRAFGRGGNHSSDEGSIIDVAEIGTGQASQPIGADGIGIGENVFTPPGQGISGAVGYASGHLTEPGIVKVTVLEAKDYNPSGDGLKPYVILKSGEKEHKTSHRPKSTSSECSWNEQCAFVISSNQSRIQAWVHDYKTIGRDKLLGAGEIDVWRHLNPANGIHSSEVLVQLNEGQGLLKVRLDYSQDGYHHLPRGGSFYSLADAVNTKAMTSPSRFSLRNKRPGAGGDDS</sequence>
<proteinExistence type="predicted"/>
<reference evidence="1" key="2">
    <citation type="journal article" date="2020" name="Nat. Commun.">
        <title>Large-scale genome sequencing of mycorrhizal fungi provides insights into the early evolution of symbiotic traits.</title>
        <authorList>
            <person name="Miyauchi S."/>
            <person name="Kiss E."/>
            <person name="Kuo A."/>
            <person name="Drula E."/>
            <person name="Kohler A."/>
            <person name="Sanchez-Garcia M."/>
            <person name="Morin E."/>
            <person name="Andreopoulos B."/>
            <person name="Barry K.W."/>
            <person name="Bonito G."/>
            <person name="Buee M."/>
            <person name="Carver A."/>
            <person name="Chen C."/>
            <person name="Cichocki N."/>
            <person name="Clum A."/>
            <person name="Culley D."/>
            <person name="Crous P.W."/>
            <person name="Fauchery L."/>
            <person name="Girlanda M."/>
            <person name="Hayes R.D."/>
            <person name="Keri Z."/>
            <person name="LaButti K."/>
            <person name="Lipzen A."/>
            <person name="Lombard V."/>
            <person name="Magnuson J."/>
            <person name="Maillard F."/>
            <person name="Murat C."/>
            <person name="Nolan M."/>
            <person name="Ohm R.A."/>
            <person name="Pangilinan J."/>
            <person name="Pereira M.F."/>
            <person name="Perotto S."/>
            <person name="Peter M."/>
            <person name="Pfister S."/>
            <person name="Riley R."/>
            <person name="Sitrit Y."/>
            <person name="Stielow J.B."/>
            <person name="Szollosi G."/>
            <person name="Zifcakova L."/>
            <person name="Stursova M."/>
            <person name="Spatafora J.W."/>
            <person name="Tedersoo L."/>
            <person name="Vaario L.M."/>
            <person name="Yamada A."/>
            <person name="Yan M."/>
            <person name="Wang P."/>
            <person name="Xu J."/>
            <person name="Bruns T."/>
            <person name="Baldrian P."/>
            <person name="Vilgalys R."/>
            <person name="Dunand C."/>
            <person name="Henrissat B."/>
            <person name="Grigoriev I.V."/>
            <person name="Hibbett D."/>
            <person name="Nagy L.G."/>
            <person name="Martin F.M."/>
        </authorList>
    </citation>
    <scope>NUCLEOTIDE SEQUENCE</scope>
    <source>
        <strain evidence="1">P2</strain>
    </source>
</reference>
<organism evidence="1 2">
    <name type="scientific">Thelephora ganbajun</name>
    <name type="common">Ganba fungus</name>
    <dbReference type="NCBI Taxonomy" id="370292"/>
    <lineage>
        <taxon>Eukaryota</taxon>
        <taxon>Fungi</taxon>
        <taxon>Dikarya</taxon>
        <taxon>Basidiomycota</taxon>
        <taxon>Agaricomycotina</taxon>
        <taxon>Agaricomycetes</taxon>
        <taxon>Thelephorales</taxon>
        <taxon>Thelephoraceae</taxon>
        <taxon>Thelephora</taxon>
    </lineage>
</organism>
<protein>
    <submittedName>
        <fullName evidence="1">Tricalbin</fullName>
    </submittedName>
</protein>
<dbReference type="EMBL" id="MU117982">
    <property type="protein sequence ID" value="KAF9650690.1"/>
    <property type="molecule type" value="Genomic_DNA"/>
</dbReference>
<evidence type="ECO:0000313" key="2">
    <source>
        <dbReference type="Proteomes" id="UP000886501"/>
    </source>
</evidence>
<evidence type="ECO:0000313" key="1">
    <source>
        <dbReference type="EMBL" id="KAF9650690.1"/>
    </source>
</evidence>
<keyword evidence="2" id="KW-1185">Reference proteome</keyword>
<reference evidence="1" key="1">
    <citation type="submission" date="2019-10" db="EMBL/GenBank/DDBJ databases">
        <authorList>
            <consortium name="DOE Joint Genome Institute"/>
            <person name="Kuo A."/>
            <person name="Miyauchi S."/>
            <person name="Kiss E."/>
            <person name="Drula E."/>
            <person name="Kohler A."/>
            <person name="Sanchez-Garcia M."/>
            <person name="Andreopoulos B."/>
            <person name="Barry K.W."/>
            <person name="Bonito G."/>
            <person name="Buee M."/>
            <person name="Carver A."/>
            <person name="Chen C."/>
            <person name="Cichocki N."/>
            <person name="Clum A."/>
            <person name="Culley D."/>
            <person name="Crous P.W."/>
            <person name="Fauchery L."/>
            <person name="Girlanda M."/>
            <person name="Hayes R."/>
            <person name="Keri Z."/>
            <person name="Labutti K."/>
            <person name="Lipzen A."/>
            <person name="Lombard V."/>
            <person name="Magnuson J."/>
            <person name="Maillard F."/>
            <person name="Morin E."/>
            <person name="Murat C."/>
            <person name="Nolan M."/>
            <person name="Ohm R."/>
            <person name="Pangilinan J."/>
            <person name="Pereira M."/>
            <person name="Perotto S."/>
            <person name="Peter M."/>
            <person name="Riley R."/>
            <person name="Sitrit Y."/>
            <person name="Stielow B."/>
            <person name="Szollosi G."/>
            <person name="Zifcakova L."/>
            <person name="Stursova M."/>
            <person name="Spatafora J.W."/>
            <person name="Tedersoo L."/>
            <person name="Vaario L.-M."/>
            <person name="Yamada A."/>
            <person name="Yan M."/>
            <person name="Wang P."/>
            <person name="Xu J."/>
            <person name="Bruns T."/>
            <person name="Baldrian P."/>
            <person name="Vilgalys R."/>
            <person name="Henrissat B."/>
            <person name="Grigoriev I.V."/>
            <person name="Hibbett D."/>
            <person name="Nagy L.G."/>
            <person name="Martin F.M."/>
        </authorList>
    </citation>
    <scope>NUCLEOTIDE SEQUENCE</scope>
    <source>
        <strain evidence="1">P2</strain>
    </source>
</reference>
<comment type="caution">
    <text evidence="1">The sequence shown here is derived from an EMBL/GenBank/DDBJ whole genome shotgun (WGS) entry which is preliminary data.</text>
</comment>
<accession>A0ACB6ZLJ7</accession>
<dbReference type="Proteomes" id="UP000886501">
    <property type="component" value="Unassembled WGS sequence"/>
</dbReference>